<organism evidence="1 2">
    <name type="scientific">Rubinisphaera brasiliensis (strain ATCC 49424 / DSM 5305 / JCM 21570 / IAM 15109 / NBRC 103401 / IFAM 1448)</name>
    <name type="common">Planctomyces brasiliensis</name>
    <dbReference type="NCBI Taxonomy" id="756272"/>
    <lineage>
        <taxon>Bacteria</taxon>
        <taxon>Pseudomonadati</taxon>
        <taxon>Planctomycetota</taxon>
        <taxon>Planctomycetia</taxon>
        <taxon>Planctomycetales</taxon>
        <taxon>Planctomycetaceae</taxon>
        <taxon>Rubinisphaera</taxon>
    </lineage>
</organism>
<proteinExistence type="predicted"/>
<dbReference type="OrthoDB" id="289192at2"/>
<dbReference type="KEGG" id="pbs:Plabr_4254"/>
<protein>
    <recommendedName>
        <fullName evidence="3">Carboxypeptidase regulatory-like domain-containing protein</fullName>
    </recommendedName>
</protein>
<evidence type="ECO:0000313" key="2">
    <source>
        <dbReference type="Proteomes" id="UP000006860"/>
    </source>
</evidence>
<gene>
    <name evidence="1" type="ordered locus">Plabr_4254</name>
</gene>
<name>F0SIX8_RUBBR</name>
<dbReference type="AlphaFoldDB" id="F0SIX8"/>
<evidence type="ECO:0000313" key="1">
    <source>
        <dbReference type="EMBL" id="ADY61827.1"/>
    </source>
</evidence>
<dbReference type="HOGENOM" id="CLU_113730_5_1_0"/>
<accession>F0SIX8</accession>
<sequence length="142" mass="14550">MKSPDVVMFAARFLLASLLLVVAVALPGCSSGKEGHTAVLSGQVTLDSQPLETGSLLLLAPTGESGGAMLEPDGTFSLRCKPGIYQVAVVPPTPETGPEGVPVAPIAVPADVPRKYTDVATSMLTVEVADGDNSANFELTSR</sequence>
<dbReference type="EMBL" id="CP002546">
    <property type="protein sequence ID" value="ADY61827.1"/>
    <property type="molecule type" value="Genomic_DNA"/>
</dbReference>
<dbReference type="Proteomes" id="UP000006860">
    <property type="component" value="Chromosome"/>
</dbReference>
<keyword evidence="2" id="KW-1185">Reference proteome</keyword>
<dbReference type="eggNOG" id="ENOG502ZQWT">
    <property type="taxonomic scope" value="Bacteria"/>
</dbReference>
<dbReference type="RefSeq" id="WP_013630532.1">
    <property type="nucleotide sequence ID" value="NC_015174.1"/>
</dbReference>
<reference evidence="2" key="1">
    <citation type="submission" date="2011-02" db="EMBL/GenBank/DDBJ databases">
        <title>The complete genome of Planctomyces brasiliensis DSM 5305.</title>
        <authorList>
            <person name="Lucas S."/>
            <person name="Copeland A."/>
            <person name="Lapidus A."/>
            <person name="Bruce D."/>
            <person name="Goodwin L."/>
            <person name="Pitluck S."/>
            <person name="Kyrpides N."/>
            <person name="Mavromatis K."/>
            <person name="Pagani I."/>
            <person name="Ivanova N."/>
            <person name="Ovchinnikova G."/>
            <person name="Lu M."/>
            <person name="Detter J.C."/>
            <person name="Han C."/>
            <person name="Land M."/>
            <person name="Hauser L."/>
            <person name="Markowitz V."/>
            <person name="Cheng J.-F."/>
            <person name="Hugenholtz P."/>
            <person name="Woyke T."/>
            <person name="Wu D."/>
            <person name="Tindall B."/>
            <person name="Pomrenke H.G."/>
            <person name="Brambilla E."/>
            <person name="Klenk H.-P."/>
            <person name="Eisen J.A."/>
        </authorList>
    </citation>
    <scope>NUCLEOTIDE SEQUENCE [LARGE SCALE GENOMIC DNA]</scope>
    <source>
        <strain evidence="2">ATCC 49424 / DSM 5305 / JCM 21570 / NBRC 103401 / IFAM 1448</strain>
    </source>
</reference>
<evidence type="ECO:0008006" key="3">
    <source>
        <dbReference type="Google" id="ProtNLM"/>
    </source>
</evidence>